<sequence>MIVCTHTAIKKPRKSLEEWKDVITLPQFGGEFALMAPQSSIFDFRRFSSIIPLQLTTPGQLSSGCKRAFQISSLPRIGHQGSPDLNPLDDRLWSEL</sequence>
<evidence type="ECO:0000313" key="2">
    <source>
        <dbReference type="EMBL" id="CAH1394046.1"/>
    </source>
</evidence>
<evidence type="ECO:0000313" key="3">
    <source>
        <dbReference type="Proteomes" id="UP001152798"/>
    </source>
</evidence>
<evidence type="ECO:0000256" key="1">
    <source>
        <dbReference type="SAM" id="MobiDB-lite"/>
    </source>
</evidence>
<dbReference type="EMBL" id="OV725078">
    <property type="protein sequence ID" value="CAH1394046.1"/>
    <property type="molecule type" value="Genomic_DNA"/>
</dbReference>
<protein>
    <submittedName>
        <fullName evidence="2">Uncharacterized protein</fullName>
    </submittedName>
</protein>
<reference evidence="2" key="1">
    <citation type="submission" date="2022-01" db="EMBL/GenBank/DDBJ databases">
        <authorList>
            <person name="King R."/>
        </authorList>
    </citation>
    <scope>NUCLEOTIDE SEQUENCE</scope>
</reference>
<accession>A0A9P0E9E2</accession>
<dbReference type="AlphaFoldDB" id="A0A9P0E9E2"/>
<proteinExistence type="predicted"/>
<feature type="region of interest" description="Disordered" evidence="1">
    <location>
        <begin position="76"/>
        <end position="96"/>
    </location>
</feature>
<organism evidence="2 3">
    <name type="scientific">Nezara viridula</name>
    <name type="common">Southern green stink bug</name>
    <name type="synonym">Cimex viridulus</name>
    <dbReference type="NCBI Taxonomy" id="85310"/>
    <lineage>
        <taxon>Eukaryota</taxon>
        <taxon>Metazoa</taxon>
        <taxon>Ecdysozoa</taxon>
        <taxon>Arthropoda</taxon>
        <taxon>Hexapoda</taxon>
        <taxon>Insecta</taxon>
        <taxon>Pterygota</taxon>
        <taxon>Neoptera</taxon>
        <taxon>Paraneoptera</taxon>
        <taxon>Hemiptera</taxon>
        <taxon>Heteroptera</taxon>
        <taxon>Panheteroptera</taxon>
        <taxon>Pentatomomorpha</taxon>
        <taxon>Pentatomoidea</taxon>
        <taxon>Pentatomidae</taxon>
        <taxon>Pentatominae</taxon>
        <taxon>Nezara</taxon>
    </lineage>
</organism>
<name>A0A9P0E9E2_NEZVI</name>
<gene>
    <name evidence="2" type="ORF">NEZAVI_LOCUS4606</name>
</gene>
<dbReference type="Proteomes" id="UP001152798">
    <property type="component" value="Chromosome 2"/>
</dbReference>
<keyword evidence="3" id="KW-1185">Reference proteome</keyword>